<gene>
    <name evidence="2" type="ORF">A2848_02730</name>
</gene>
<evidence type="ECO:0000259" key="1">
    <source>
        <dbReference type="Pfam" id="PF17782"/>
    </source>
</evidence>
<dbReference type="AlphaFoldDB" id="A0A1F6LNM5"/>
<organism evidence="2 3">
    <name type="scientific">Candidatus Magasanikbacteria bacterium RIFCSPHIGHO2_01_FULL_50_8</name>
    <dbReference type="NCBI Taxonomy" id="1798674"/>
    <lineage>
        <taxon>Bacteria</taxon>
        <taxon>Candidatus Magasanikiibacteriota</taxon>
    </lineage>
</organism>
<proteinExistence type="predicted"/>
<name>A0A1F6LNM5_9BACT</name>
<evidence type="ECO:0000313" key="2">
    <source>
        <dbReference type="EMBL" id="OGH60992.1"/>
    </source>
</evidence>
<dbReference type="Gene3D" id="1.10.10.10">
    <property type="entry name" value="Winged helix-like DNA-binding domain superfamily/Winged helix DNA-binding domain"/>
    <property type="match status" value="1"/>
</dbReference>
<feature type="domain" description="DprA winged helix" evidence="1">
    <location>
        <begin position="14"/>
        <end position="70"/>
    </location>
</feature>
<dbReference type="InterPro" id="IPR036388">
    <property type="entry name" value="WH-like_DNA-bd_sf"/>
</dbReference>
<dbReference type="Pfam" id="PF17782">
    <property type="entry name" value="WHD_DprA"/>
    <property type="match status" value="1"/>
</dbReference>
<dbReference type="InterPro" id="IPR041614">
    <property type="entry name" value="DprA_WH"/>
</dbReference>
<sequence>MNALGIEESPMQPQLGLALPPAAQKIYALLTERPLTVGEIMTRLGDTNMNAIALISELELAGVVERRNGKIDVVRHA</sequence>
<dbReference type="EMBL" id="MFPV01000048">
    <property type="protein sequence ID" value="OGH60992.1"/>
    <property type="molecule type" value="Genomic_DNA"/>
</dbReference>
<dbReference type="SUPFAM" id="SSF46785">
    <property type="entry name" value="Winged helix' DNA-binding domain"/>
    <property type="match status" value="1"/>
</dbReference>
<comment type="caution">
    <text evidence="2">The sequence shown here is derived from an EMBL/GenBank/DDBJ whole genome shotgun (WGS) entry which is preliminary data.</text>
</comment>
<reference evidence="2 3" key="1">
    <citation type="journal article" date="2016" name="Nat. Commun.">
        <title>Thousands of microbial genomes shed light on interconnected biogeochemical processes in an aquifer system.</title>
        <authorList>
            <person name="Anantharaman K."/>
            <person name="Brown C.T."/>
            <person name="Hug L.A."/>
            <person name="Sharon I."/>
            <person name="Castelle C.J."/>
            <person name="Probst A.J."/>
            <person name="Thomas B.C."/>
            <person name="Singh A."/>
            <person name="Wilkins M.J."/>
            <person name="Karaoz U."/>
            <person name="Brodie E.L."/>
            <person name="Williams K.H."/>
            <person name="Hubbard S.S."/>
            <person name="Banfield J.F."/>
        </authorList>
    </citation>
    <scope>NUCLEOTIDE SEQUENCE [LARGE SCALE GENOMIC DNA]</scope>
</reference>
<dbReference type="Proteomes" id="UP000176329">
    <property type="component" value="Unassembled WGS sequence"/>
</dbReference>
<accession>A0A1F6LNM5</accession>
<evidence type="ECO:0000313" key="3">
    <source>
        <dbReference type="Proteomes" id="UP000176329"/>
    </source>
</evidence>
<protein>
    <recommendedName>
        <fullName evidence="1">DprA winged helix domain-containing protein</fullName>
    </recommendedName>
</protein>
<dbReference type="InterPro" id="IPR036390">
    <property type="entry name" value="WH_DNA-bd_sf"/>
</dbReference>